<keyword evidence="1" id="KW-0472">Membrane</keyword>
<dbReference type="Proteomes" id="UP000003340">
    <property type="component" value="Unassembled WGS sequence"/>
</dbReference>
<gene>
    <name evidence="2" type="ORF">CLOSTMETH_03245</name>
</gene>
<keyword evidence="1" id="KW-1133">Transmembrane helix</keyword>
<feature type="transmembrane region" description="Helical" evidence="1">
    <location>
        <begin position="35"/>
        <end position="54"/>
    </location>
</feature>
<feature type="transmembrane region" description="Helical" evidence="1">
    <location>
        <begin position="66"/>
        <end position="86"/>
    </location>
</feature>
<evidence type="ECO:0000313" key="3">
    <source>
        <dbReference type="Proteomes" id="UP000003340"/>
    </source>
</evidence>
<feature type="transmembrane region" description="Helical" evidence="1">
    <location>
        <begin position="98"/>
        <end position="117"/>
    </location>
</feature>
<dbReference type="EMBL" id="ACEC01000115">
    <property type="protein sequence ID" value="EEG29132.1"/>
    <property type="molecule type" value="Genomic_DNA"/>
</dbReference>
<accession>C0EH45</accession>
<organism evidence="2 3">
    <name type="scientific">[Clostridium] methylpentosum DSM 5476</name>
    <dbReference type="NCBI Taxonomy" id="537013"/>
    <lineage>
        <taxon>Bacteria</taxon>
        <taxon>Bacillati</taxon>
        <taxon>Bacillota</taxon>
        <taxon>Clostridia</taxon>
        <taxon>Eubacteriales</taxon>
        <taxon>Oscillospiraceae</taxon>
        <taxon>Oscillospiraceae incertae sedis</taxon>
    </lineage>
</organism>
<evidence type="ECO:0000256" key="1">
    <source>
        <dbReference type="SAM" id="Phobius"/>
    </source>
</evidence>
<reference evidence="2 3" key="2">
    <citation type="submission" date="2009-02" db="EMBL/GenBank/DDBJ databases">
        <title>Draft genome sequence of Clostridium methylpentosum (DSM 5476).</title>
        <authorList>
            <person name="Sudarsanam P."/>
            <person name="Ley R."/>
            <person name="Guruge J."/>
            <person name="Turnbaugh P.J."/>
            <person name="Mahowald M."/>
            <person name="Liep D."/>
            <person name="Gordon J."/>
        </authorList>
    </citation>
    <scope>NUCLEOTIDE SEQUENCE [LARGE SCALE GENOMIC DNA]</scope>
    <source>
        <strain evidence="2 3">DSM 5476</strain>
    </source>
</reference>
<dbReference type="STRING" id="537013.CLOSTMETH_03245"/>
<comment type="caution">
    <text evidence="2">The sequence shown here is derived from an EMBL/GenBank/DDBJ whole genome shotgun (WGS) entry which is preliminary data.</text>
</comment>
<name>C0EH45_9FIRM</name>
<proteinExistence type="predicted"/>
<reference evidence="2 3" key="1">
    <citation type="submission" date="2009-01" db="EMBL/GenBank/DDBJ databases">
        <authorList>
            <person name="Fulton L."/>
            <person name="Clifton S."/>
            <person name="Fulton B."/>
            <person name="Xu J."/>
            <person name="Minx P."/>
            <person name="Pepin K.H."/>
            <person name="Johnson M."/>
            <person name="Bhonagiri V."/>
            <person name="Nash W.E."/>
            <person name="Mardis E.R."/>
            <person name="Wilson R.K."/>
        </authorList>
    </citation>
    <scope>NUCLEOTIDE SEQUENCE [LARGE SCALE GENOMIC DNA]</scope>
    <source>
        <strain evidence="2 3">DSM 5476</strain>
    </source>
</reference>
<keyword evidence="1" id="KW-0812">Transmembrane</keyword>
<dbReference type="AlphaFoldDB" id="C0EH45"/>
<protein>
    <submittedName>
        <fullName evidence="2">Uncharacterized protein</fullName>
    </submittedName>
</protein>
<dbReference type="HOGENOM" id="CLU_2022706_0_0_9"/>
<evidence type="ECO:0000313" key="2">
    <source>
        <dbReference type="EMBL" id="EEG29132.1"/>
    </source>
</evidence>
<feature type="transmembrane region" description="Helical" evidence="1">
    <location>
        <begin position="6"/>
        <end position="23"/>
    </location>
</feature>
<sequence>MKQMLAASIAIVIVLLLMSFLFLRDKKFDYMKSTLILAIVPLSHLISFALSHPLSVIKGVVRGDVIVIGLVAGLILSCILLGLMSFKIKRHRLKVTYLVVNGLFVGILSLIFIYNVISINFH</sequence>
<keyword evidence="3" id="KW-1185">Reference proteome</keyword>